<reference evidence="1" key="1">
    <citation type="submission" date="2019-08" db="EMBL/GenBank/DDBJ databases">
        <authorList>
            <person name="Kucharzyk K."/>
            <person name="Murdoch R.W."/>
            <person name="Higgins S."/>
            <person name="Loffler F."/>
        </authorList>
    </citation>
    <scope>NUCLEOTIDE SEQUENCE</scope>
</reference>
<comment type="caution">
    <text evidence="1">The sequence shown here is derived from an EMBL/GenBank/DDBJ whole genome shotgun (WGS) entry which is preliminary data.</text>
</comment>
<proteinExistence type="predicted"/>
<organism evidence="1">
    <name type="scientific">bioreactor metagenome</name>
    <dbReference type="NCBI Taxonomy" id="1076179"/>
    <lineage>
        <taxon>unclassified sequences</taxon>
        <taxon>metagenomes</taxon>
        <taxon>ecological metagenomes</taxon>
    </lineage>
</organism>
<evidence type="ECO:0000313" key="1">
    <source>
        <dbReference type="EMBL" id="MPN24192.1"/>
    </source>
</evidence>
<sequence length="79" mass="8608">MAGLACISTLPRRDTGAGFRIDLDRHRHALAQGTVAVGFVDYDAQAVDQIRAQIRRLHRLGGELGARRDEADLAAIDLL</sequence>
<name>A0A645GDV6_9ZZZZ</name>
<accession>A0A645GDV6</accession>
<gene>
    <name evidence="1" type="ORF">SDC9_171586</name>
</gene>
<dbReference type="EMBL" id="VSSQ01072965">
    <property type="protein sequence ID" value="MPN24192.1"/>
    <property type="molecule type" value="Genomic_DNA"/>
</dbReference>
<protein>
    <submittedName>
        <fullName evidence="1">Uncharacterized protein</fullName>
    </submittedName>
</protein>
<dbReference type="AlphaFoldDB" id="A0A645GDV6"/>